<evidence type="ECO:0000256" key="12">
    <source>
        <dbReference type="SAM" id="MobiDB-lite"/>
    </source>
</evidence>
<name>A0A6M2DQ00_XENCH</name>
<evidence type="ECO:0000256" key="4">
    <source>
        <dbReference type="ARBA" id="ARBA00023125"/>
    </source>
</evidence>
<evidence type="ECO:0000256" key="5">
    <source>
        <dbReference type="ARBA" id="ARBA00023163"/>
    </source>
</evidence>
<comment type="subunit">
    <text evidence="8">Efficient DNA binding requires dimerization with another bHLH protein. Binds DNA as a homodimer or a heterodimer with MAX.</text>
</comment>
<evidence type="ECO:0000256" key="2">
    <source>
        <dbReference type="ARBA" id="ARBA00022491"/>
    </source>
</evidence>
<dbReference type="GO" id="GO:0005634">
    <property type="term" value="C:nucleus"/>
    <property type="evidence" value="ECO:0007669"/>
    <property type="project" value="UniProtKB-SubCell"/>
</dbReference>
<evidence type="ECO:0000256" key="1">
    <source>
        <dbReference type="ARBA" id="ARBA00004123"/>
    </source>
</evidence>
<evidence type="ECO:0000256" key="6">
    <source>
        <dbReference type="ARBA" id="ARBA00023242"/>
    </source>
</evidence>
<dbReference type="InterPro" id="IPR011598">
    <property type="entry name" value="bHLH_dom"/>
</dbReference>
<keyword evidence="4" id="KW-0238">DNA-binding</keyword>
<dbReference type="SUPFAM" id="SSF47459">
    <property type="entry name" value="HLH, helix-loop-helix DNA-binding domain"/>
    <property type="match status" value="1"/>
</dbReference>
<dbReference type="Gene3D" id="4.10.280.10">
    <property type="entry name" value="Helix-loop-helix DNA-binding domain"/>
    <property type="match status" value="1"/>
</dbReference>
<dbReference type="GO" id="GO:0000978">
    <property type="term" value="F:RNA polymerase II cis-regulatory region sequence-specific DNA binding"/>
    <property type="evidence" value="ECO:0007669"/>
    <property type="project" value="TreeGrafter"/>
</dbReference>
<protein>
    <recommendedName>
        <fullName evidence="9">Max-binding protein MNT</fullName>
    </recommendedName>
    <alternativeName>
        <fullName evidence="10">Myc antagonist MNT</fullName>
    </alternativeName>
</protein>
<keyword evidence="3" id="KW-0805">Transcription regulation</keyword>
<evidence type="ECO:0000256" key="10">
    <source>
        <dbReference type="ARBA" id="ARBA00083368"/>
    </source>
</evidence>
<feature type="region of interest" description="Disordered" evidence="12">
    <location>
        <begin position="18"/>
        <end position="141"/>
    </location>
</feature>
<dbReference type="PANTHER" id="PTHR11969">
    <property type="entry name" value="MAX DIMERIZATION, MAD"/>
    <property type="match status" value="1"/>
</dbReference>
<evidence type="ECO:0000259" key="13">
    <source>
        <dbReference type="PROSITE" id="PS50888"/>
    </source>
</evidence>
<evidence type="ECO:0000256" key="9">
    <source>
        <dbReference type="ARBA" id="ARBA00070444"/>
    </source>
</evidence>
<feature type="coiled-coil region" evidence="11">
    <location>
        <begin position="187"/>
        <end position="221"/>
    </location>
</feature>
<dbReference type="EMBL" id="GIIL01004616">
    <property type="protein sequence ID" value="NOV48342.1"/>
    <property type="molecule type" value="Transcribed_RNA"/>
</dbReference>
<evidence type="ECO:0000256" key="8">
    <source>
        <dbReference type="ARBA" id="ARBA00062701"/>
    </source>
</evidence>
<evidence type="ECO:0000313" key="14">
    <source>
        <dbReference type="EMBL" id="NOV48342.1"/>
    </source>
</evidence>
<dbReference type="GO" id="GO:0000981">
    <property type="term" value="F:DNA-binding transcription factor activity, RNA polymerase II-specific"/>
    <property type="evidence" value="ECO:0007669"/>
    <property type="project" value="TreeGrafter"/>
</dbReference>
<proteinExistence type="predicted"/>
<keyword evidence="11" id="KW-0175">Coiled coil</keyword>
<feature type="compositionally biased region" description="Polar residues" evidence="12">
    <location>
        <begin position="80"/>
        <end position="90"/>
    </location>
</feature>
<comment type="subcellular location">
    <subcellularLocation>
        <location evidence="1">Nucleus</location>
    </subcellularLocation>
</comment>
<reference evidence="14" key="1">
    <citation type="submission" date="2020-03" db="EMBL/GenBank/DDBJ databases">
        <title>Transcriptomic Profiling of the Digestive Tract of the Rat Flea, Xenopsylla cheopis, Following Blood Feeding and Infection with Yersinia pestis.</title>
        <authorList>
            <person name="Bland D.M."/>
            <person name="Martens C.A."/>
            <person name="Virtaneva K."/>
            <person name="Kanakabandi K."/>
            <person name="Long D."/>
            <person name="Rosenke R."/>
            <person name="Saturday G.A."/>
            <person name="Hoyt F.H."/>
            <person name="Bruno D.P."/>
            <person name="Ribeiro J.M.C."/>
            <person name="Hinnebusch J."/>
        </authorList>
    </citation>
    <scope>NUCLEOTIDE SEQUENCE</scope>
</reference>
<dbReference type="SMART" id="SM00353">
    <property type="entry name" value="HLH"/>
    <property type="match status" value="1"/>
</dbReference>
<dbReference type="FunFam" id="4.10.280.10:FF:000034">
    <property type="entry name" value="MAX network transcriptional repressor"/>
    <property type="match status" value="1"/>
</dbReference>
<accession>A0A6M2DQ00</accession>
<sequence length="632" mass="67887">MSLDTLLEAARYIEQQEQKQKQQRQAAATAAKRRTSSFCRIDEEPYRNSNGHQQQQTGSAHGTIERERHASVGSDRSHRSSTSIATNHSTILDEGGNRTIAHNQTAEENGVSDHGARRRTNSSSMGPLVNMRSSKVPGTREVHNKLEKNRRAHLKECFELLKDQLPPSPDEKKASNLSILGSAIRYIQLLRRKERDYENEMERLAREKIASQQRITTLKRELSSTWEHIDFSKLLPDEVATKTPDREHNLNSVPVPQSLGLRAEHRYSSSSSLSSAATAPSPSAVTTNNQLAITRASPITQLISPTAAMQKSSTQVIQINQNQHITTNGTANGPSVKSANNQIGAKREMNMYPKQVSVNNKINNSYASGHLISQGTLLSNGKIARLEGQQQVKLVNGTPSLALVAQADNHDKDAVKVQPAQITLSQVIPGGSLVVSPIQLSLAPQNIRVLSNAAIELATTSSSQRLRDTSVTSSSHVRKILVPQNSAGSPVVAVPQENGASGPLGGRLPGGAELNLLPTSVPQVKNNSNHQPNILYRTNKNGGALIVNNGIALKSGDNSSRSVQLMTPIGSCATSLSGLTPLVVSQSQGGQVTHIVASPSQLGGKYLSAALVKPMVVVSTSGNVQPTSTSTN</sequence>
<evidence type="ECO:0000256" key="7">
    <source>
        <dbReference type="ARBA" id="ARBA00057176"/>
    </source>
</evidence>
<comment type="function">
    <text evidence="7">Binds DNA as a heterodimer with MAX and represses transcription. Binds to the canonical E box sequence 5'-CACGTG-3' and, with higher affinity, to 5'-CACGCG-3'.</text>
</comment>
<dbReference type="PROSITE" id="PS50888">
    <property type="entry name" value="BHLH"/>
    <property type="match status" value="1"/>
</dbReference>
<dbReference type="Pfam" id="PF00010">
    <property type="entry name" value="HLH"/>
    <property type="match status" value="1"/>
</dbReference>
<keyword evidence="5" id="KW-0804">Transcription</keyword>
<dbReference type="InterPro" id="IPR036638">
    <property type="entry name" value="HLH_DNA-bd_sf"/>
</dbReference>
<feature type="region of interest" description="Disordered" evidence="12">
    <location>
        <begin position="242"/>
        <end position="289"/>
    </location>
</feature>
<evidence type="ECO:0000256" key="3">
    <source>
        <dbReference type="ARBA" id="ARBA00023015"/>
    </source>
</evidence>
<feature type="domain" description="BHLH" evidence="13">
    <location>
        <begin position="138"/>
        <end position="190"/>
    </location>
</feature>
<keyword evidence="6" id="KW-0539">Nucleus</keyword>
<evidence type="ECO:0000256" key="11">
    <source>
        <dbReference type="SAM" id="Coils"/>
    </source>
</evidence>
<feature type="compositionally biased region" description="Basic and acidic residues" evidence="12">
    <location>
        <begin position="63"/>
        <end position="78"/>
    </location>
</feature>
<feature type="compositionally biased region" description="Low complexity" evidence="12">
    <location>
        <begin position="268"/>
        <end position="284"/>
    </location>
</feature>
<feature type="compositionally biased region" description="Polar residues" evidence="12">
    <location>
        <begin position="47"/>
        <end position="60"/>
    </location>
</feature>
<dbReference type="AlphaFoldDB" id="A0A6M2DQ00"/>
<dbReference type="PANTHER" id="PTHR11969:SF99">
    <property type="entry name" value="MAX-BINDING PROTEIN MNT"/>
    <property type="match status" value="1"/>
</dbReference>
<dbReference type="CDD" id="cd11402">
    <property type="entry name" value="bHLHzip_Mnt"/>
    <property type="match status" value="1"/>
</dbReference>
<dbReference type="GO" id="GO:0046983">
    <property type="term" value="F:protein dimerization activity"/>
    <property type="evidence" value="ECO:0007669"/>
    <property type="project" value="InterPro"/>
</dbReference>
<organism evidence="14">
    <name type="scientific">Xenopsylla cheopis</name>
    <name type="common">Oriental rat flea</name>
    <name type="synonym">Pulex cheopis</name>
    <dbReference type="NCBI Taxonomy" id="163159"/>
    <lineage>
        <taxon>Eukaryota</taxon>
        <taxon>Metazoa</taxon>
        <taxon>Ecdysozoa</taxon>
        <taxon>Arthropoda</taxon>
        <taxon>Hexapoda</taxon>
        <taxon>Insecta</taxon>
        <taxon>Pterygota</taxon>
        <taxon>Neoptera</taxon>
        <taxon>Endopterygota</taxon>
        <taxon>Siphonaptera</taxon>
        <taxon>Pulicidae</taxon>
        <taxon>Xenopsyllinae</taxon>
        <taxon>Xenopsylla</taxon>
    </lineage>
</organism>
<keyword evidence="2" id="KW-0678">Repressor</keyword>